<dbReference type="NCBIfam" id="TIGR00682">
    <property type="entry name" value="lpxK"/>
    <property type="match status" value="1"/>
</dbReference>
<evidence type="ECO:0000256" key="1">
    <source>
        <dbReference type="ARBA" id="ARBA00002274"/>
    </source>
</evidence>
<keyword evidence="8 13" id="KW-0547">Nucleotide-binding</keyword>
<comment type="catalytic activity">
    <reaction evidence="13">
        <text>a lipid A disaccharide + ATP = a lipid IVA + ADP + H(+)</text>
        <dbReference type="Rhea" id="RHEA:67840"/>
        <dbReference type="ChEBI" id="CHEBI:15378"/>
        <dbReference type="ChEBI" id="CHEBI:30616"/>
        <dbReference type="ChEBI" id="CHEBI:176343"/>
        <dbReference type="ChEBI" id="CHEBI:176425"/>
        <dbReference type="ChEBI" id="CHEBI:456216"/>
        <dbReference type="EC" id="2.7.1.130"/>
    </reaction>
</comment>
<dbReference type="InterPro" id="IPR003758">
    <property type="entry name" value="LpxK"/>
</dbReference>
<comment type="function">
    <text evidence="1 13">Transfers the gamma-phosphate of ATP to the 4'-position of a tetraacyldisaccharide 1-phosphate intermediate (termed DS-1-P) to form tetraacyldisaccharide 1,4'-bis-phosphate (lipid IVA).</text>
</comment>
<dbReference type="PANTHER" id="PTHR42724:SF1">
    <property type="entry name" value="TETRAACYLDISACCHARIDE 4'-KINASE, MITOCHONDRIAL-RELATED"/>
    <property type="match status" value="1"/>
</dbReference>
<evidence type="ECO:0000313" key="15">
    <source>
        <dbReference type="Proteomes" id="UP000293162"/>
    </source>
</evidence>
<evidence type="ECO:0000256" key="9">
    <source>
        <dbReference type="ARBA" id="ARBA00022777"/>
    </source>
</evidence>
<dbReference type="GO" id="GO:0009244">
    <property type="term" value="P:lipopolysaccharide core region biosynthetic process"/>
    <property type="evidence" value="ECO:0007669"/>
    <property type="project" value="TreeGrafter"/>
</dbReference>
<protein>
    <recommendedName>
        <fullName evidence="4 13">Tetraacyldisaccharide 4'-kinase</fullName>
        <ecNumber evidence="3 13">2.7.1.130</ecNumber>
    </recommendedName>
    <alternativeName>
        <fullName evidence="12 13">Lipid A 4'-kinase</fullName>
    </alternativeName>
</protein>
<evidence type="ECO:0000256" key="13">
    <source>
        <dbReference type="HAMAP-Rule" id="MF_00409"/>
    </source>
</evidence>
<keyword evidence="6 13" id="KW-0441">Lipid A biosynthesis</keyword>
<evidence type="ECO:0000256" key="2">
    <source>
        <dbReference type="ARBA" id="ARBA00004870"/>
    </source>
</evidence>
<dbReference type="UniPathway" id="UPA00359">
    <property type="reaction ID" value="UER00482"/>
</dbReference>
<evidence type="ECO:0000256" key="6">
    <source>
        <dbReference type="ARBA" id="ARBA00022556"/>
    </source>
</evidence>
<comment type="similarity">
    <text evidence="13">Belongs to the LpxK family.</text>
</comment>
<proteinExistence type="inferred from homology"/>
<evidence type="ECO:0000256" key="5">
    <source>
        <dbReference type="ARBA" id="ARBA00022516"/>
    </source>
</evidence>
<dbReference type="SUPFAM" id="SSF52540">
    <property type="entry name" value="P-loop containing nucleoside triphosphate hydrolases"/>
    <property type="match status" value="1"/>
</dbReference>
<feature type="binding site" evidence="13">
    <location>
        <begin position="52"/>
        <end position="59"/>
    </location>
    <ligand>
        <name>ATP</name>
        <dbReference type="ChEBI" id="CHEBI:30616"/>
    </ligand>
</feature>
<dbReference type="PANTHER" id="PTHR42724">
    <property type="entry name" value="TETRAACYLDISACCHARIDE 4'-KINASE"/>
    <property type="match status" value="1"/>
</dbReference>
<dbReference type="Pfam" id="PF02606">
    <property type="entry name" value="LpxK"/>
    <property type="match status" value="1"/>
</dbReference>
<reference evidence="14 15" key="1">
    <citation type="submission" date="2019-02" db="EMBL/GenBank/DDBJ databases">
        <title>Bacterial novel species Emticicia sp. 17J42-9 isolated from soil.</title>
        <authorList>
            <person name="Jung H.-Y."/>
        </authorList>
    </citation>
    <scope>NUCLEOTIDE SEQUENCE [LARGE SCALE GENOMIC DNA]</scope>
    <source>
        <strain evidence="14 15">17J42-9</strain>
    </source>
</reference>
<dbReference type="GO" id="GO:0009029">
    <property type="term" value="F:lipid-A 4'-kinase activity"/>
    <property type="evidence" value="ECO:0007669"/>
    <property type="project" value="UniProtKB-UniRule"/>
</dbReference>
<evidence type="ECO:0000256" key="7">
    <source>
        <dbReference type="ARBA" id="ARBA00022679"/>
    </source>
</evidence>
<dbReference type="GO" id="GO:0009245">
    <property type="term" value="P:lipid A biosynthetic process"/>
    <property type="evidence" value="ECO:0007669"/>
    <property type="project" value="UniProtKB-UniRule"/>
</dbReference>
<dbReference type="EC" id="2.7.1.130" evidence="3 13"/>
<accession>A0A4Q5M213</accession>
<dbReference type="RefSeq" id="WP_130020282.1">
    <property type="nucleotide sequence ID" value="NZ_SEWF01000008.1"/>
</dbReference>
<dbReference type="Proteomes" id="UP000293162">
    <property type="component" value="Unassembled WGS sequence"/>
</dbReference>
<evidence type="ECO:0000256" key="11">
    <source>
        <dbReference type="ARBA" id="ARBA00023098"/>
    </source>
</evidence>
<gene>
    <name evidence="13 14" type="primary">lpxK</name>
    <name evidence="14" type="ORF">EWM59_07245</name>
</gene>
<evidence type="ECO:0000256" key="3">
    <source>
        <dbReference type="ARBA" id="ARBA00012071"/>
    </source>
</evidence>
<dbReference type="OrthoDB" id="9766423at2"/>
<dbReference type="AlphaFoldDB" id="A0A4Q5M213"/>
<name>A0A4Q5M213_9BACT</name>
<keyword evidence="7 13" id="KW-0808">Transferase</keyword>
<evidence type="ECO:0000313" key="14">
    <source>
        <dbReference type="EMBL" id="RYU96301.1"/>
    </source>
</evidence>
<evidence type="ECO:0000256" key="10">
    <source>
        <dbReference type="ARBA" id="ARBA00022840"/>
    </source>
</evidence>
<keyword evidence="15" id="KW-1185">Reference proteome</keyword>
<dbReference type="GO" id="GO:0005524">
    <property type="term" value="F:ATP binding"/>
    <property type="evidence" value="ECO:0007669"/>
    <property type="project" value="UniProtKB-UniRule"/>
</dbReference>
<sequence>MPFSISLILQILLLPLTFLLTCVVYTRNWLYDNGILTSTRPDVFTINVGNLNLGGTGKTPHVEYLVNLLASQYKTTILSRGYKRQTKGFVWADDTATAQTIGDEPMQYYLKFKDKIKVVVCEDRIAGVNKIQATFPDNELIILDDAFQHRRIAPHLNILLCDYNRPFYADYLAPVGKLRDIRRSANRAHAVIVSKCPTDISAKAKEEIKAGISRYTLADTPVCFSQIHYKAISSYAENKVFNVENLAVVVTAIARPEVFQEYLKKKGYSIGKVIDYPDHFAFSRNEIEQMLNRQNPLQQIITTEKDMVKIKPLLYVQELERFFYVPIEVMIDDKADFDSFILSAISKNI</sequence>
<dbReference type="InterPro" id="IPR027417">
    <property type="entry name" value="P-loop_NTPase"/>
</dbReference>
<keyword evidence="10 13" id="KW-0067">ATP-binding</keyword>
<comment type="caution">
    <text evidence="14">The sequence shown here is derived from an EMBL/GenBank/DDBJ whole genome shotgun (WGS) entry which is preliminary data.</text>
</comment>
<organism evidence="14 15">
    <name type="scientific">Emticicia agri</name>
    <dbReference type="NCBI Taxonomy" id="2492393"/>
    <lineage>
        <taxon>Bacteria</taxon>
        <taxon>Pseudomonadati</taxon>
        <taxon>Bacteroidota</taxon>
        <taxon>Cytophagia</taxon>
        <taxon>Cytophagales</taxon>
        <taxon>Leadbetterellaceae</taxon>
        <taxon>Emticicia</taxon>
    </lineage>
</organism>
<keyword evidence="9 13" id="KW-0418">Kinase</keyword>
<evidence type="ECO:0000256" key="8">
    <source>
        <dbReference type="ARBA" id="ARBA00022741"/>
    </source>
</evidence>
<dbReference type="EMBL" id="SEWF01000008">
    <property type="protein sequence ID" value="RYU96301.1"/>
    <property type="molecule type" value="Genomic_DNA"/>
</dbReference>
<evidence type="ECO:0000256" key="4">
    <source>
        <dbReference type="ARBA" id="ARBA00016436"/>
    </source>
</evidence>
<comment type="pathway">
    <text evidence="2 13">Glycolipid biosynthesis; lipid IV(A) biosynthesis; lipid IV(A) from (3R)-3-hydroxytetradecanoyl-[acyl-carrier-protein] and UDP-N-acetyl-alpha-D-glucosamine: step 6/6.</text>
</comment>
<evidence type="ECO:0000256" key="12">
    <source>
        <dbReference type="ARBA" id="ARBA00029757"/>
    </source>
</evidence>
<dbReference type="HAMAP" id="MF_00409">
    <property type="entry name" value="LpxK"/>
    <property type="match status" value="1"/>
</dbReference>
<keyword evidence="11 13" id="KW-0443">Lipid metabolism</keyword>
<dbReference type="GO" id="GO:0005886">
    <property type="term" value="C:plasma membrane"/>
    <property type="evidence" value="ECO:0007669"/>
    <property type="project" value="TreeGrafter"/>
</dbReference>
<keyword evidence="5 13" id="KW-0444">Lipid biosynthesis</keyword>